<feature type="domain" description="BEN" evidence="2">
    <location>
        <begin position="168"/>
        <end position="264"/>
    </location>
</feature>
<evidence type="ECO:0000259" key="2">
    <source>
        <dbReference type="PROSITE" id="PS51457"/>
    </source>
</evidence>
<dbReference type="InParanoid" id="A7S9R0"/>
<dbReference type="GO" id="GO:0000792">
    <property type="term" value="C:heterochromatin"/>
    <property type="evidence" value="ECO:0007669"/>
    <property type="project" value="InterPro"/>
</dbReference>
<proteinExistence type="predicted"/>
<name>A7S9R0_NEMVE</name>
<keyword evidence="4" id="KW-1185">Reference proteome</keyword>
<accession>A7S9R0</accession>
<dbReference type="OrthoDB" id="9927103at2759"/>
<evidence type="ECO:0000256" key="1">
    <source>
        <dbReference type="SAM" id="MobiDB-lite"/>
    </source>
</evidence>
<dbReference type="PANTHER" id="PTHR28665">
    <property type="entry name" value="BEN DOMAIN-CONTAINING PROTEIN 3"/>
    <property type="match status" value="1"/>
</dbReference>
<dbReference type="PhylomeDB" id="A7S9R0"/>
<dbReference type="AlphaFoldDB" id="A7S9R0"/>
<dbReference type="Proteomes" id="UP000001593">
    <property type="component" value="Unassembled WGS sequence"/>
</dbReference>
<dbReference type="PROSITE" id="PS51457">
    <property type="entry name" value="BEN"/>
    <property type="match status" value="1"/>
</dbReference>
<reference evidence="3 4" key="1">
    <citation type="journal article" date="2007" name="Science">
        <title>Sea anemone genome reveals ancestral eumetazoan gene repertoire and genomic organization.</title>
        <authorList>
            <person name="Putnam N.H."/>
            <person name="Srivastava M."/>
            <person name="Hellsten U."/>
            <person name="Dirks B."/>
            <person name="Chapman J."/>
            <person name="Salamov A."/>
            <person name="Terry A."/>
            <person name="Shapiro H."/>
            <person name="Lindquist E."/>
            <person name="Kapitonov V.V."/>
            <person name="Jurka J."/>
            <person name="Genikhovich G."/>
            <person name="Grigoriev I.V."/>
            <person name="Lucas S.M."/>
            <person name="Steele R.E."/>
            <person name="Finnerty J.R."/>
            <person name="Technau U."/>
            <person name="Martindale M.Q."/>
            <person name="Rokhsar D.S."/>
        </authorList>
    </citation>
    <scope>NUCLEOTIDE SEQUENCE [LARGE SCALE GENOMIC DNA]</scope>
    <source>
        <strain evidence="4">CH2 X CH6</strain>
    </source>
</reference>
<feature type="region of interest" description="Disordered" evidence="1">
    <location>
        <begin position="278"/>
        <end position="314"/>
    </location>
</feature>
<sequence>MDHPDSVSPERFAAILENQRAIMVNQSTILHNQNKIMRGVEQILLALPSSQNNTSALSTQNTVSLASQVHHLASVQPALPHVPEPPRVEQASLTQITITPAQTKLSGLQQTHTRVESQLPTCTVTTVPVIPPISQNPLPSPTLVTVHPAPVPIPITNANSSPDSSDDERPQFASRSAVMQIKCKSCSIGNFSVQLLRYIFQGEELSNKNCSGTRGKEQIDPVKLQFIKQTVYEHYNIPTEEKATTWRHCIRAMDEFLRRPKKERKYMKDNSPPTLVGLGMESKLGNFRSDDQEQDFSRVRNENFPQTNAQAKLF</sequence>
<feature type="compositionally biased region" description="Basic and acidic residues" evidence="1">
    <location>
        <begin position="288"/>
        <end position="301"/>
    </location>
</feature>
<evidence type="ECO:0000313" key="3">
    <source>
        <dbReference type="EMBL" id="EDO39525.1"/>
    </source>
</evidence>
<dbReference type="OMA" id="ENQRAIM"/>
<dbReference type="PANTHER" id="PTHR28665:SF1">
    <property type="entry name" value="BEN DOMAIN-CONTAINING PROTEIN 3"/>
    <property type="match status" value="1"/>
</dbReference>
<dbReference type="InterPro" id="IPR033583">
    <property type="entry name" value="BEND3"/>
</dbReference>
<dbReference type="InterPro" id="IPR018379">
    <property type="entry name" value="BEN_domain"/>
</dbReference>
<dbReference type="STRING" id="45351.A7S9R0"/>
<gene>
    <name evidence="3" type="ORF">NEMVEDRAFT_v1g243810</name>
</gene>
<evidence type="ECO:0000313" key="4">
    <source>
        <dbReference type="Proteomes" id="UP000001593"/>
    </source>
</evidence>
<dbReference type="EMBL" id="DS469605">
    <property type="protein sequence ID" value="EDO39525.1"/>
    <property type="molecule type" value="Genomic_DNA"/>
</dbReference>
<dbReference type="GO" id="GO:0003677">
    <property type="term" value="F:DNA binding"/>
    <property type="evidence" value="ECO:0007669"/>
    <property type="project" value="InterPro"/>
</dbReference>
<feature type="compositionally biased region" description="Polar residues" evidence="1">
    <location>
        <begin position="303"/>
        <end position="314"/>
    </location>
</feature>
<protein>
    <recommendedName>
        <fullName evidence="2">BEN domain-containing protein</fullName>
    </recommendedName>
</protein>
<dbReference type="HOGENOM" id="CLU_886528_0_0_1"/>
<dbReference type="GO" id="GO:0000183">
    <property type="term" value="P:rDNA heterochromatin formation"/>
    <property type="evidence" value="ECO:0007669"/>
    <property type="project" value="InterPro"/>
</dbReference>
<dbReference type="SMART" id="SM01025">
    <property type="entry name" value="BEN"/>
    <property type="match status" value="1"/>
</dbReference>
<organism evidence="3 4">
    <name type="scientific">Nematostella vectensis</name>
    <name type="common">Starlet sea anemone</name>
    <dbReference type="NCBI Taxonomy" id="45351"/>
    <lineage>
        <taxon>Eukaryota</taxon>
        <taxon>Metazoa</taxon>
        <taxon>Cnidaria</taxon>
        <taxon>Anthozoa</taxon>
        <taxon>Hexacorallia</taxon>
        <taxon>Actiniaria</taxon>
        <taxon>Edwardsiidae</taxon>
        <taxon>Nematostella</taxon>
    </lineage>
</organism>
<dbReference type="Pfam" id="PF10523">
    <property type="entry name" value="BEN"/>
    <property type="match status" value="1"/>
</dbReference>
<dbReference type="KEGG" id="nve:5511175"/>